<evidence type="ECO:0000313" key="8">
    <source>
        <dbReference type="Proteomes" id="UP000204551"/>
    </source>
</evidence>
<name>A0A221UTP2_9FLAO</name>
<keyword evidence="3 7" id="KW-0378">Hydrolase</keyword>
<dbReference type="GO" id="GO:0006508">
    <property type="term" value="P:proteolysis"/>
    <property type="evidence" value="ECO:0007669"/>
    <property type="project" value="UniProtKB-KW"/>
</dbReference>
<evidence type="ECO:0000259" key="5">
    <source>
        <dbReference type="Pfam" id="PF00326"/>
    </source>
</evidence>
<keyword evidence="2" id="KW-0645">Protease</keyword>
<dbReference type="Pfam" id="PF02897">
    <property type="entry name" value="Peptidase_S9_N"/>
    <property type="match status" value="1"/>
</dbReference>
<evidence type="ECO:0000256" key="1">
    <source>
        <dbReference type="ARBA" id="ARBA00005228"/>
    </source>
</evidence>
<dbReference type="InterPro" id="IPR023302">
    <property type="entry name" value="Pept_S9A_N"/>
</dbReference>
<dbReference type="PROSITE" id="PS51257">
    <property type="entry name" value="PROKAR_LIPOPROTEIN"/>
    <property type="match status" value="1"/>
</dbReference>
<protein>
    <submittedName>
        <fullName evidence="7">Prolyl endopeptidase</fullName>
        <ecNumber evidence="7">3.4.21.26</ecNumber>
    </submittedName>
</protein>
<evidence type="ECO:0000256" key="3">
    <source>
        <dbReference type="ARBA" id="ARBA00022801"/>
    </source>
</evidence>
<dbReference type="AlphaFoldDB" id="A0A221UTP2"/>
<gene>
    <name evidence="7" type="ORF">AREALGSMS7_01093</name>
</gene>
<reference evidence="7 8" key="1">
    <citation type="submission" date="2017-07" db="EMBL/GenBank/DDBJ databases">
        <title>Genome Sequence of Arenibacter algicola Strain SMS7 Isolated from a culture of the Diatom Skeletonema marinoi.</title>
        <authorList>
            <person name="Topel M."/>
            <person name="Pinder M.I.M."/>
            <person name="Johansson O.N."/>
            <person name="Kourtchenko O."/>
            <person name="Godhe A."/>
            <person name="Clarke A.K."/>
        </authorList>
    </citation>
    <scope>NUCLEOTIDE SEQUENCE [LARGE SCALE GENOMIC DNA]</scope>
    <source>
        <strain evidence="7 8">SMS7</strain>
    </source>
</reference>
<dbReference type="PRINTS" id="PR00862">
    <property type="entry name" value="PROLIGOPTASE"/>
</dbReference>
<accession>A0A221UTP2</accession>
<comment type="similarity">
    <text evidence="1">Belongs to the peptidase S9A family.</text>
</comment>
<dbReference type="EC" id="3.4.21.26" evidence="7"/>
<dbReference type="KEGG" id="aalg:AREALGSMS7_01093"/>
<evidence type="ECO:0000256" key="4">
    <source>
        <dbReference type="ARBA" id="ARBA00022825"/>
    </source>
</evidence>
<dbReference type="EMBL" id="CP022515">
    <property type="protein sequence ID" value="ASO04568.1"/>
    <property type="molecule type" value="Genomic_DNA"/>
</dbReference>
<dbReference type="SUPFAM" id="SSF50993">
    <property type="entry name" value="Peptidase/esterase 'gauge' domain"/>
    <property type="match status" value="1"/>
</dbReference>
<feature type="domain" description="Peptidase S9A N-terminal" evidence="6">
    <location>
        <begin position="48"/>
        <end position="265"/>
    </location>
</feature>
<dbReference type="PANTHER" id="PTHR11757:SF19">
    <property type="entry name" value="PROLYL ENDOPEPTIDASE-LIKE"/>
    <property type="match status" value="1"/>
</dbReference>
<dbReference type="Gene3D" id="3.40.50.1820">
    <property type="entry name" value="alpha/beta hydrolase"/>
    <property type="match status" value="1"/>
</dbReference>
<dbReference type="InterPro" id="IPR051543">
    <property type="entry name" value="Serine_Peptidase_S9A"/>
</dbReference>
<dbReference type="Gene3D" id="2.130.10.120">
    <property type="entry name" value="Prolyl oligopeptidase, N-terminal domain"/>
    <property type="match status" value="1"/>
</dbReference>
<proteinExistence type="inferred from homology"/>
<evidence type="ECO:0000259" key="6">
    <source>
        <dbReference type="Pfam" id="PF02897"/>
    </source>
</evidence>
<dbReference type="InterPro" id="IPR029058">
    <property type="entry name" value="AB_hydrolase_fold"/>
</dbReference>
<dbReference type="Pfam" id="PF00326">
    <property type="entry name" value="Peptidase_S9"/>
    <property type="match status" value="1"/>
</dbReference>
<dbReference type="SUPFAM" id="SSF53474">
    <property type="entry name" value="alpha/beta-Hydrolases"/>
    <property type="match status" value="1"/>
</dbReference>
<dbReference type="PANTHER" id="PTHR11757">
    <property type="entry name" value="PROTEASE FAMILY S9A OLIGOPEPTIDASE"/>
    <property type="match status" value="1"/>
</dbReference>
<dbReference type="eggNOG" id="COG1770">
    <property type="taxonomic scope" value="Bacteria"/>
</dbReference>
<sequence>MTGLKFLCSNAKIMARPTLLFCGLLSFLLSCGERKHIAIWEYPEISPSPEVQDYFGTTVIDSYHNLTDLEDSLVQNWFKTQDSLAETYFLNNDLTTQFKNRFHELEGRTSGEVRMIRTDEKGNYYYLRYDEDKDTDVLFYREKGGNLETELFDPSSYTNEKQNISYLEPSYDGTKIAIGFDPQEEFTSTIAIYDVINKKFLKDKITHINPDFGEIEWLPDNSGVIYLYFPFVEKSDPKYKKHSFSVVYYLGDNPEKRTPIFGWDKTLEIASDYYPKVKIGSSLDSYIVGYAAKSGIFYDSFIAKITDVKLGKPNWKPFFKASDKIYYNQGEIREQYFIYRRATPNGNELCQVEIGNPNFNNPLILATGSRENPITQFEVTKDHIYFVREKFGVEISIFKIDNQVNITQLSPPFVPGYASFFGESVAHNNIGIGMDGWTSNYIRYCINDEGDFTNESILDSPQFQEFKDLVSKQIMIYSHDGVAVPLSLVYKKDMKLESNNEVFIYVYGAYGESMSPFFSPTYLDWVKQGGILAFPHVRGGGEKGEEWHTQGMKELKYNSWKDLIACTEALIYKGYTRKGLISLYTNSAGGITAGMAVNERPELYTSFIAEVPRMHPFGLESATTASSTSYIEYGTIKDSLECLGLIQMDPYINLKQNKYYPATLLMPSNSDDRIPLWDSGKYIAKLQKYNLAETPIIMDIDYKSGHENSSNYDAAMDVNARIFSFAKSNMRY</sequence>
<dbReference type="InterPro" id="IPR002470">
    <property type="entry name" value="Peptidase_S9A"/>
</dbReference>
<dbReference type="Proteomes" id="UP000204551">
    <property type="component" value="Chromosome"/>
</dbReference>
<organism evidence="7 8">
    <name type="scientific">Arenibacter algicola</name>
    <dbReference type="NCBI Taxonomy" id="616991"/>
    <lineage>
        <taxon>Bacteria</taxon>
        <taxon>Pseudomonadati</taxon>
        <taxon>Bacteroidota</taxon>
        <taxon>Flavobacteriia</taxon>
        <taxon>Flavobacteriales</taxon>
        <taxon>Flavobacteriaceae</taxon>
        <taxon>Arenibacter</taxon>
    </lineage>
</organism>
<evidence type="ECO:0000256" key="2">
    <source>
        <dbReference type="ARBA" id="ARBA00022670"/>
    </source>
</evidence>
<dbReference type="GO" id="GO:0004252">
    <property type="term" value="F:serine-type endopeptidase activity"/>
    <property type="evidence" value="ECO:0007669"/>
    <property type="project" value="UniProtKB-EC"/>
</dbReference>
<evidence type="ECO:0000313" key="7">
    <source>
        <dbReference type="EMBL" id="ASO04568.1"/>
    </source>
</evidence>
<dbReference type="STRING" id="616991.GCA_000733925_04198"/>
<dbReference type="InterPro" id="IPR001375">
    <property type="entry name" value="Peptidase_S9_cat"/>
</dbReference>
<keyword evidence="4" id="KW-0720">Serine protease</keyword>
<feature type="domain" description="Peptidase S9 prolyl oligopeptidase catalytic" evidence="5">
    <location>
        <begin position="523"/>
        <end position="729"/>
    </location>
</feature>